<keyword evidence="3" id="KW-0805">Transcription regulation</keyword>
<dbReference type="InterPro" id="IPR036390">
    <property type="entry name" value="WH_DNA-bd_sf"/>
</dbReference>
<dbReference type="InterPro" id="IPR051446">
    <property type="entry name" value="HTH_trans_reg/aminotransferase"/>
</dbReference>
<protein>
    <submittedName>
        <fullName evidence="7">GntR family transcriptional regulator</fullName>
    </submittedName>
</protein>
<evidence type="ECO:0000313" key="8">
    <source>
        <dbReference type="Proteomes" id="UP000270626"/>
    </source>
</evidence>
<evidence type="ECO:0000256" key="3">
    <source>
        <dbReference type="ARBA" id="ARBA00023015"/>
    </source>
</evidence>
<dbReference type="Gene3D" id="3.90.1150.10">
    <property type="entry name" value="Aspartate Aminotransferase, domain 1"/>
    <property type="match status" value="1"/>
</dbReference>
<name>A0A495WHE3_9RHOO</name>
<gene>
    <name evidence="7" type="ORF">DFR40_0786</name>
</gene>
<dbReference type="Gene3D" id="1.10.10.10">
    <property type="entry name" value="Winged helix-like DNA-binding domain superfamily/Winged helix DNA-binding domain"/>
    <property type="match status" value="1"/>
</dbReference>
<keyword evidence="8" id="KW-1185">Reference proteome</keyword>
<dbReference type="SUPFAM" id="SSF53383">
    <property type="entry name" value="PLP-dependent transferases"/>
    <property type="match status" value="1"/>
</dbReference>
<dbReference type="InterPro" id="IPR036388">
    <property type="entry name" value="WH-like_DNA-bd_sf"/>
</dbReference>
<dbReference type="CDD" id="cd07377">
    <property type="entry name" value="WHTH_GntR"/>
    <property type="match status" value="1"/>
</dbReference>
<accession>A0A495WHE3</accession>
<keyword evidence="2" id="KW-0663">Pyridoxal phosphate</keyword>
<proteinExistence type="inferred from homology"/>
<dbReference type="Pfam" id="PF00392">
    <property type="entry name" value="GntR"/>
    <property type="match status" value="1"/>
</dbReference>
<dbReference type="GO" id="GO:0003700">
    <property type="term" value="F:DNA-binding transcription factor activity"/>
    <property type="evidence" value="ECO:0007669"/>
    <property type="project" value="InterPro"/>
</dbReference>
<dbReference type="PROSITE" id="PS50949">
    <property type="entry name" value="HTH_GNTR"/>
    <property type="match status" value="1"/>
</dbReference>
<dbReference type="GO" id="GO:0030170">
    <property type="term" value="F:pyridoxal phosphate binding"/>
    <property type="evidence" value="ECO:0007669"/>
    <property type="project" value="InterPro"/>
</dbReference>
<dbReference type="InterPro" id="IPR015422">
    <property type="entry name" value="PyrdxlP-dep_Trfase_small"/>
</dbReference>
<evidence type="ECO:0000313" key="7">
    <source>
        <dbReference type="EMBL" id="RKT60647.1"/>
    </source>
</evidence>
<evidence type="ECO:0000256" key="4">
    <source>
        <dbReference type="ARBA" id="ARBA00023125"/>
    </source>
</evidence>
<dbReference type="EMBL" id="RBXP01000011">
    <property type="protein sequence ID" value="RKT60647.1"/>
    <property type="molecule type" value="Genomic_DNA"/>
</dbReference>
<dbReference type="InterPro" id="IPR000524">
    <property type="entry name" value="Tscrpt_reg_HTH_GntR"/>
</dbReference>
<reference evidence="7 8" key="1">
    <citation type="submission" date="2018-10" db="EMBL/GenBank/DDBJ databases">
        <title>Genomic Encyclopedia of Type Strains, Phase IV (KMG-IV): sequencing the most valuable type-strain genomes for metagenomic binning, comparative biology and taxonomic classification.</title>
        <authorList>
            <person name="Goeker M."/>
        </authorList>
    </citation>
    <scope>NUCLEOTIDE SEQUENCE [LARGE SCALE GENOMIC DNA]</scope>
    <source>
        <strain evidence="7 8">DSM 23841</strain>
    </source>
</reference>
<dbReference type="Proteomes" id="UP000270626">
    <property type="component" value="Unassembled WGS sequence"/>
</dbReference>
<comment type="similarity">
    <text evidence="1">In the C-terminal section; belongs to the class-I pyridoxal-phosphate-dependent aminotransferase family.</text>
</comment>
<dbReference type="PANTHER" id="PTHR46577">
    <property type="entry name" value="HTH-TYPE TRANSCRIPTIONAL REGULATORY PROTEIN GABR"/>
    <property type="match status" value="1"/>
</dbReference>
<dbReference type="RefSeq" id="WP_121457155.1">
    <property type="nucleotide sequence ID" value="NZ_RBXP01000011.1"/>
</dbReference>
<dbReference type="OrthoDB" id="9804020at2"/>
<keyword evidence="4" id="KW-0238">DNA-binding</keyword>
<dbReference type="SMART" id="SM00345">
    <property type="entry name" value="HTH_GNTR"/>
    <property type="match status" value="1"/>
</dbReference>
<evidence type="ECO:0000256" key="5">
    <source>
        <dbReference type="ARBA" id="ARBA00023163"/>
    </source>
</evidence>
<sequence length="482" mass="52244">MSVEPLRYEKLAGELATMISGGVLAQGDRLPSVRQLAQERRLSVSTVVQALRQLEGRGLVEARPQSGYFVRPAATVRSEPQARSTPDAPMPVDISERLVHVLQAGAQPGVAPLSAALPANELLPIAALHRLYSGVARRHPQLLETGSHVHMDLPPLVRQLVRRSLSWGAPLPAEEFVITNSCTEALNLCLRAVTRPGDTVAVESPAYYLMLQLLETLGLKALEIPCDPRTGMSIEALELATRNGGVAACLLVANGSNPLGSLMPDDKKRRLAALTASRGIPVIEDDIYGDLYFGDSRPWPVKAFDSAGNVMLCASFSKCLSPSLRIGFVAAGRHRAAVALQKTITSGGTNPLTQMVLAEYLESGAIDRHLRHLRRTYRNQVDAMRAAVSRYFPASTRIAQPQAGYVLWIELPEHIDTTQMHARALREGLSYVPGELFSPSGMYRNCLRLNCGNPHTPEIDDAIRRLGRIFGGGEGTPQAGRG</sequence>
<dbReference type="InterPro" id="IPR015421">
    <property type="entry name" value="PyrdxlP-dep_Trfase_major"/>
</dbReference>
<dbReference type="GO" id="GO:0003677">
    <property type="term" value="F:DNA binding"/>
    <property type="evidence" value="ECO:0007669"/>
    <property type="project" value="UniProtKB-KW"/>
</dbReference>
<dbReference type="Pfam" id="PF00155">
    <property type="entry name" value="Aminotran_1_2"/>
    <property type="match status" value="1"/>
</dbReference>
<dbReference type="SUPFAM" id="SSF46785">
    <property type="entry name" value="Winged helix' DNA-binding domain"/>
    <property type="match status" value="1"/>
</dbReference>
<feature type="domain" description="HTH gntR-type" evidence="6">
    <location>
        <begin position="5"/>
        <end position="73"/>
    </location>
</feature>
<evidence type="ECO:0000259" key="6">
    <source>
        <dbReference type="PROSITE" id="PS50949"/>
    </source>
</evidence>
<evidence type="ECO:0000256" key="1">
    <source>
        <dbReference type="ARBA" id="ARBA00005384"/>
    </source>
</evidence>
<dbReference type="InterPro" id="IPR004839">
    <property type="entry name" value="Aminotransferase_I/II_large"/>
</dbReference>
<organism evidence="7 8">
    <name type="scientific">Azonexus fungiphilus</name>
    <dbReference type="NCBI Taxonomy" id="146940"/>
    <lineage>
        <taxon>Bacteria</taxon>
        <taxon>Pseudomonadati</taxon>
        <taxon>Pseudomonadota</taxon>
        <taxon>Betaproteobacteria</taxon>
        <taxon>Rhodocyclales</taxon>
        <taxon>Azonexaceae</taxon>
        <taxon>Azonexus</taxon>
    </lineage>
</organism>
<comment type="caution">
    <text evidence="7">The sequence shown here is derived from an EMBL/GenBank/DDBJ whole genome shotgun (WGS) entry which is preliminary data.</text>
</comment>
<dbReference type="CDD" id="cd00609">
    <property type="entry name" value="AAT_like"/>
    <property type="match status" value="1"/>
</dbReference>
<dbReference type="Gene3D" id="3.40.640.10">
    <property type="entry name" value="Type I PLP-dependent aspartate aminotransferase-like (Major domain)"/>
    <property type="match status" value="1"/>
</dbReference>
<keyword evidence="5" id="KW-0804">Transcription</keyword>
<dbReference type="AlphaFoldDB" id="A0A495WHE3"/>
<dbReference type="InterPro" id="IPR015424">
    <property type="entry name" value="PyrdxlP-dep_Trfase"/>
</dbReference>
<evidence type="ECO:0000256" key="2">
    <source>
        <dbReference type="ARBA" id="ARBA00022898"/>
    </source>
</evidence>
<dbReference type="PANTHER" id="PTHR46577:SF2">
    <property type="entry name" value="TRANSCRIPTIONAL REGULATORY PROTEIN"/>
    <property type="match status" value="1"/>
</dbReference>